<accession>A0AAW0CUH4</accession>
<organism evidence="1 2">
    <name type="scientific">Favolaschia claudopus</name>
    <dbReference type="NCBI Taxonomy" id="2862362"/>
    <lineage>
        <taxon>Eukaryota</taxon>
        <taxon>Fungi</taxon>
        <taxon>Dikarya</taxon>
        <taxon>Basidiomycota</taxon>
        <taxon>Agaricomycotina</taxon>
        <taxon>Agaricomycetes</taxon>
        <taxon>Agaricomycetidae</taxon>
        <taxon>Agaricales</taxon>
        <taxon>Marasmiineae</taxon>
        <taxon>Mycenaceae</taxon>
        <taxon>Favolaschia</taxon>
    </lineage>
</organism>
<proteinExistence type="predicted"/>
<evidence type="ECO:0000313" key="1">
    <source>
        <dbReference type="EMBL" id="KAK7043528.1"/>
    </source>
</evidence>
<reference evidence="1 2" key="1">
    <citation type="journal article" date="2024" name="J Genomics">
        <title>Draft genome sequencing and assembly of Favolaschia claudopus CIRM-BRFM 2984 isolated from oak limbs.</title>
        <authorList>
            <person name="Navarro D."/>
            <person name="Drula E."/>
            <person name="Chaduli D."/>
            <person name="Cazenave R."/>
            <person name="Ahrendt S."/>
            <person name="Wang J."/>
            <person name="Lipzen A."/>
            <person name="Daum C."/>
            <person name="Barry K."/>
            <person name="Grigoriev I.V."/>
            <person name="Favel A."/>
            <person name="Rosso M.N."/>
            <person name="Martin F."/>
        </authorList>
    </citation>
    <scope>NUCLEOTIDE SEQUENCE [LARGE SCALE GENOMIC DNA]</scope>
    <source>
        <strain evidence="1 2">CIRM-BRFM 2984</strain>
    </source>
</reference>
<protein>
    <submittedName>
        <fullName evidence="1">N2227-like protein-domain-containing protein</fullName>
    </submittedName>
</protein>
<comment type="caution">
    <text evidence="1">The sequence shown here is derived from an EMBL/GenBank/DDBJ whole genome shotgun (WGS) entry which is preliminary data.</text>
</comment>
<keyword evidence="2" id="KW-1185">Reference proteome</keyword>
<sequence length="149" mass="16471">MLNKLVEVTSANAKITDAIARLAEQQFNIDLPPRGGTSSDLMRVRESLKHYIRDWSADGVRERENIFTPILDVLRAVDIDARAGKRVLVPGAGLGRLAWEISELGFLETTAIELSFFMNLTLRFLLDPMSTSEALLASSEGTHETLPST</sequence>
<dbReference type="InterPro" id="IPR012901">
    <property type="entry name" value="CARME"/>
</dbReference>
<dbReference type="SUPFAM" id="SSF53335">
    <property type="entry name" value="S-adenosyl-L-methionine-dependent methyltransferases"/>
    <property type="match status" value="1"/>
</dbReference>
<dbReference type="SMART" id="SM01296">
    <property type="entry name" value="N2227"/>
    <property type="match status" value="1"/>
</dbReference>
<dbReference type="PANTHER" id="PTHR12303:SF13">
    <property type="match status" value="1"/>
</dbReference>
<name>A0AAW0CUH4_9AGAR</name>
<dbReference type="Pfam" id="PF07942">
    <property type="entry name" value="CARME"/>
    <property type="match status" value="1"/>
</dbReference>
<gene>
    <name evidence="1" type="ORF">R3P38DRAFT_249868</name>
</gene>
<dbReference type="Proteomes" id="UP001362999">
    <property type="component" value="Unassembled WGS sequence"/>
</dbReference>
<dbReference type="PANTHER" id="PTHR12303">
    <property type="entry name" value="CARNOSINE N-METHYLTRANSFERASE"/>
    <property type="match status" value="1"/>
</dbReference>
<dbReference type="AlphaFoldDB" id="A0AAW0CUH4"/>
<dbReference type="EMBL" id="JAWWNJ010000012">
    <property type="protein sequence ID" value="KAK7043528.1"/>
    <property type="molecule type" value="Genomic_DNA"/>
</dbReference>
<evidence type="ECO:0000313" key="2">
    <source>
        <dbReference type="Proteomes" id="UP001362999"/>
    </source>
</evidence>
<dbReference type="GO" id="GO:0008757">
    <property type="term" value="F:S-adenosylmethionine-dependent methyltransferase activity"/>
    <property type="evidence" value="ECO:0007669"/>
    <property type="project" value="InterPro"/>
</dbReference>
<dbReference type="InterPro" id="IPR029063">
    <property type="entry name" value="SAM-dependent_MTases_sf"/>
</dbReference>